<evidence type="ECO:0000313" key="3">
    <source>
        <dbReference type="Proteomes" id="UP000019471"/>
    </source>
</evidence>
<evidence type="ECO:0000256" key="1">
    <source>
        <dbReference type="SAM" id="MobiDB-lite"/>
    </source>
</evidence>
<proteinExistence type="predicted"/>
<dbReference type="GeneID" id="19190438"/>
<gene>
    <name evidence="2" type="ORF">A1O5_05722</name>
</gene>
<comment type="caution">
    <text evidence="2">The sequence shown here is derived from an EMBL/GenBank/DDBJ whole genome shotgun (WGS) entry which is preliminary data.</text>
</comment>
<reference evidence="2 3" key="1">
    <citation type="submission" date="2013-03" db="EMBL/GenBank/DDBJ databases">
        <title>The Genome Sequence of Cladophialophora psammophila CBS 110553.</title>
        <authorList>
            <consortium name="The Broad Institute Genomics Platform"/>
            <person name="Cuomo C."/>
            <person name="de Hoog S."/>
            <person name="Gorbushina A."/>
            <person name="Walker B."/>
            <person name="Young S.K."/>
            <person name="Zeng Q."/>
            <person name="Gargeya S."/>
            <person name="Fitzgerald M."/>
            <person name="Haas B."/>
            <person name="Abouelleil A."/>
            <person name="Allen A.W."/>
            <person name="Alvarado L."/>
            <person name="Arachchi H.M."/>
            <person name="Berlin A.M."/>
            <person name="Chapman S.B."/>
            <person name="Gainer-Dewar J."/>
            <person name="Goldberg J."/>
            <person name="Griggs A."/>
            <person name="Gujja S."/>
            <person name="Hansen M."/>
            <person name="Howarth C."/>
            <person name="Imamovic A."/>
            <person name="Ireland A."/>
            <person name="Larimer J."/>
            <person name="McCowan C."/>
            <person name="Murphy C."/>
            <person name="Pearson M."/>
            <person name="Poon T.W."/>
            <person name="Priest M."/>
            <person name="Roberts A."/>
            <person name="Saif S."/>
            <person name="Shea T."/>
            <person name="Sisk P."/>
            <person name="Sykes S."/>
            <person name="Wortman J."/>
            <person name="Nusbaum C."/>
            <person name="Birren B."/>
        </authorList>
    </citation>
    <scope>NUCLEOTIDE SEQUENCE [LARGE SCALE GENOMIC DNA]</scope>
    <source>
        <strain evidence="2 3">CBS 110553</strain>
    </source>
</reference>
<keyword evidence="3" id="KW-1185">Reference proteome</keyword>
<sequence length="102" mass="11534">MYLRPNELTISIRRQAITDGLKGAGFSPEVRDLNYFQDDYGLKPVDGEDEEEEDEEEEEEEEEEEDGEVDDDGEEDGKEEGDDDSDSFGGSEGYEIIEGNEI</sequence>
<accession>W9WR86</accession>
<evidence type="ECO:0000313" key="2">
    <source>
        <dbReference type="EMBL" id="EXJ70732.1"/>
    </source>
</evidence>
<protein>
    <submittedName>
        <fullName evidence="2">Uncharacterized protein</fullName>
    </submittedName>
</protein>
<dbReference type="STRING" id="1182543.W9WR86"/>
<organism evidence="2 3">
    <name type="scientific">Cladophialophora psammophila CBS 110553</name>
    <dbReference type="NCBI Taxonomy" id="1182543"/>
    <lineage>
        <taxon>Eukaryota</taxon>
        <taxon>Fungi</taxon>
        <taxon>Dikarya</taxon>
        <taxon>Ascomycota</taxon>
        <taxon>Pezizomycotina</taxon>
        <taxon>Eurotiomycetes</taxon>
        <taxon>Chaetothyriomycetidae</taxon>
        <taxon>Chaetothyriales</taxon>
        <taxon>Herpotrichiellaceae</taxon>
        <taxon>Cladophialophora</taxon>
    </lineage>
</organism>
<feature type="compositionally biased region" description="Acidic residues" evidence="1">
    <location>
        <begin position="47"/>
        <end position="86"/>
    </location>
</feature>
<dbReference type="HOGENOM" id="CLU_2277209_0_0_1"/>
<dbReference type="RefSeq" id="XP_007744511.1">
    <property type="nucleotide sequence ID" value="XM_007746321.1"/>
</dbReference>
<name>W9WR86_9EURO</name>
<dbReference type="AlphaFoldDB" id="W9WR86"/>
<dbReference type="Proteomes" id="UP000019471">
    <property type="component" value="Unassembled WGS sequence"/>
</dbReference>
<feature type="region of interest" description="Disordered" evidence="1">
    <location>
        <begin position="21"/>
        <end position="102"/>
    </location>
</feature>
<dbReference type="EMBL" id="AMGX01000008">
    <property type="protein sequence ID" value="EXJ70732.1"/>
    <property type="molecule type" value="Genomic_DNA"/>
</dbReference>